<evidence type="ECO:0000313" key="2">
    <source>
        <dbReference type="Proteomes" id="UP000680206"/>
    </source>
</evidence>
<dbReference type="EMBL" id="JAGEPF010000016">
    <property type="protein sequence ID" value="MBO2460984.1"/>
    <property type="molecule type" value="Genomic_DNA"/>
</dbReference>
<sequence>MSEGELEQALRELLDERGLWGFHVRNSKGSAPGWPDWVILGCRRVLFRELKSDYGHLTPEQRRVGYALQAAGQDFAVWRPADLEAGRIAAELDALTY</sequence>
<organism evidence="1 2">
    <name type="scientific">Actinomadura violacea</name>
    <dbReference type="NCBI Taxonomy" id="2819934"/>
    <lineage>
        <taxon>Bacteria</taxon>
        <taxon>Bacillati</taxon>
        <taxon>Actinomycetota</taxon>
        <taxon>Actinomycetes</taxon>
        <taxon>Streptosporangiales</taxon>
        <taxon>Thermomonosporaceae</taxon>
        <taxon>Actinomadura</taxon>
    </lineage>
</organism>
<proteinExistence type="predicted"/>
<keyword evidence="2" id="KW-1185">Reference proteome</keyword>
<dbReference type="RefSeq" id="WP_208244369.1">
    <property type="nucleotide sequence ID" value="NZ_JAGEPF010000016.1"/>
</dbReference>
<name>A0ABS3RW48_9ACTN</name>
<evidence type="ECO:0008006" key="3">
    <source>
        <dbReference type="Google" id="ProtNLM"/>
    </source>
</evidence>
<accession>A0ABS3RW48</accession>
<dbReference type="Gene3D" id="3.40.1350.10">
    <property type="match status" value="1"/>
</dbReference>
<gene>
    <name evidence="1" type="ORF">J4709_25700</name>
</gene>
<evidence type="ECO:0000313" key="1">
    <source>
        <dbReference type="EMBL" id="MBO2460984.1"/>
    </source>
</evidence>
<dbReference type="Proteomes" id="UP000680206">
    <property type="component" value="Unassembled WGS sequence"/>
</dbReference>
<dbReference type="InterPro" id="IPR011856">
    <property type="entry name" value="tRNA_endonuc-like_dom_sf"/>
</dbReference>
<reference evidence="1 2" key="1">
    <citation type="submission" date="2021-03" db="EMBL/GenBank/DDBJ databases">
        <title>Actinomadura violae sp. nov., isolated from lichen in Thailand.</title>
        <authorList>
            <person name="Kanchanasin P."/>
            <person name="Saeng-In P."/>
            <person name="Phongsopitanun W."/>
            <person name="Yuki M."/>
            <person name="Kudo T."/>
            <person name="Ohkuma M."/>
            <person name="Tanasupawat S."/>
        </authorList>
    </citation>
    <scope>NUCLEOTIDE SEQUENCE [LARGE SCALE GENOMIC DNA]</scope>
    <source>
        <strain evidence="1 2">LCR2-06</strain>
    </source>
</reference>
<comment type="caution">
    <text evidence="1">The sequence shown here is derived from an EMBL/GenBank/DDBJ whole genome shotgun (WGS) entry which is preliminary data.</text>
</comment>
<protein>
    <recommendedName>
        <fullName evidence="3">VRR-NUC domain-containing protein</fullName>
    </recommendedName>
</protein>